<dbReference type="InterPro" id="IPR001695">
    <property type="entry name" value="Lysyl_oxidase"/>
</dbReference>
<protein>
    <recommendedName>
        <fullName evidence="1">Lysyl oxidase homolog</fullName>
        <ecNumber evidence="1">1.4.3.13</ecNumber>
    </recommendedName>
</protein>
<organism evidence="4 5">
    <name type="scientific">Labeo rohita</name>
    <name type="common">Indian major carp</name>
    <name type="synonym">Cyprinus rohita</name>
    <dbReference type="NCBI Taxonomy" id="84645"/>
    <lineage>
        <taxon>Eukaryota</taxon>
        <taxon>Metazoa</taxon>
        <taxon>Chordata</taxon>
        <taxon>Craniata</taxon>
        <taxon>Vertebrata</taxon>
        <taxon>Euteleostomi</taxon>
        <taxon>Actinopterygii</taxon>
        <taxon>Neopterygii</taxon>
        <taxon>Teleostei</taxon>
        <taxon>Ostariophysi</taxon>
        <taxon>Cypriniformes</taxon>
        <taxon>Cyprinidae</taxon>
        <taxon>Labeoninae</taxon>
        <taxon>Labeonini</taxon>
        <taxon>Labeo</taxon>
    </lineage>
</organism>
<dbReference type="InterPro" id="IPR050912">
    <property type="entry name" value="LOX-like_protein"/>
</dbReference>
<evidence type="ECO:0000313" key="4">
    <source>
        <dbReference type="EMBL" id="KAI2661931.1"/>
    </source>
</evidence>
<keyword evidence="1" id="KW-0801">TPQ</keyword>
<comment type="similarity">
    <text evidence="1">Belongs to the lysyl oxidase family.</text>
</comment>
<keyword evidence="1" id="KW-0886">LTQ</keyword>
<feature type="compositionally biased region" description="Polar residues" evidence="2">
    <location>
        <begin position="78"/>
        <end position="91"/>
    </location>
</feature>
<dbReference type="Proteomes" id="UP000830375">
    <property type="component" value="Unassembled WGS sequence"/>
</dbReference>
<keyword evidence="1" id="KW-0479">Metal-binding</keyword>
<reference evidence="4 5" key="1">
    <citation type="submission" date="2022-01" db="EMBL/GenBank/DDBJ databases">
        <title>A high-quality chromosome-level genome assembly of rohu carp, Labeo rohita.</title>
        <authorList>
            <person name="Arick M.A. II"/>
            <person name="Hsu C.-Y."/>
            <person name="Magbanua Z."/>
            <person name="Pechanova O."/>
            <person name="Grover C."/>
            <person name="Miller E."/>
            <person name="Thrash A."/>
            <person name="Ezzel L."/>
            <person name="Alam S."/>
            <person name="Benzie J."/>
            <person name="Hamilton M."/>
            <person name="Karsi A."/>
            <person name="Lawrence M.L."/>
            <person name="Peterson D.G."/>
        </authorList>
    </citation>
    <scope>NUCLEOTIDE SEQUENCE [LARGE SCALE GENOMIC DNA]</scope>
    <source>
        <strain evidence="5">BAU-BD-2019</strain>
        <tissue evidence="4">Blood</tissue>
    </source>
</reference>
<comment type="subcellular location">
    <subcellularLocation>
        <location evidence="1">Secreted</location>
        <location evidence="1">Extracellular space</location>
    </subcellularLocation>
</comment>
<evidence type="ECO:0000256" key="1">
    <source>
        <dbReference type="RuleBase" id="RU367046"/>
    </source>
</evidence>
<keyword evidence="5" id="KW-1185">Reference proteome</keyword>
<feature type="region of interest" description="Disordered" evidence="2">
    <location>
        <begin position="66"/>
        <end position="104"/>
    </location>
</feature>
<feature type="chain" id="PRO_5046969811" description="Lysyl oxidase homolog" evidence="3">
    <location>
        <begin position="23"/>
        <end position="321"/>
    </location>
</feature>
<keyword evidence="1" id="KW-0560">Oxidoreductase</keyword>
<gene>
    <name evidence="4" type="ORF">H4Q32_007639</name>
</gene>
<comment type="caution">
    <text evidence="4">The sequence shown here is derived from an EMBL/GenBank/DDBJ whole genome shotgun (WGS) entry which is preliminary data.</text>
</comment>
<sequence>MARFGVVLLFLCVSACVLTVFSQLHPRSRAAAGAQRARTRWTNNGRMHHLVSPGSQYVPPVRREANRAAPAPVAGITDRQNTSASANSQDGMVSDDPYDPYKPVRSSPQNPYYNYYDSYYRPRSTQRHNGYGTRYFQNGLPDLVVDPYMIQVSTSAANARDYDTRVLLRFPQRVKNQGTADFLPSRPRYAWEWHSCHNHYHSMNEFSHYDLLDSSTQQRVAEGHKASFCLEDTSCDPGYYRRYACTSHTQGLSPGCYDTYSADIDCQWIDITDVQPGRYTLKITVNPGFQVSESDFSNNVVRCDIHYTGNYAHVSGCSMSA</sequence>
<keyword evidence="1" id="KW-0964">Secreted</keyword>
<evidence type="ECO:0000313" key="5">
    <source>
        <dbReference type="Proteomes" id="UP000830375"/>
    </source>
</evidence>
<evidence type="ECO:0000256" key="2">
    <source>
        <dbReference type="SAM" id="MobiDB-lite"/>
    </source>
</evidence>
<feature type="signal peptide" evidence="3">
    <location>
        <begin position="1"/>
        <end position="22"/>
    </location>
</feature>
<name>A0ABQ8MIC3_LABRO</name>
<dbReference type="InterPro" id="IPR013783">
    <property type="entry name" value="Ig-like_fold"/>
</dbReference>
<dbReference type="PANTHER" id="PTHR45817:SF6">
    <property type="entry name" value="PROTEIN-LYSINE 6-OXIDASE"/>
    <property type="match status" value="1"/>
</dbReference>
<dbReference type="Gene3D" id="2.60.40.10">
    <property type="entry name" value="Immunoglobulins"/>
    <property type="match status" value="1"/>
</dbReference>
<dbReference type="EC" id="1.4.3.13" evidence="1"/>
<comment type="catalytic activity">
    <reaction evidence="1">
        <text>L-lysyl-[protein] + O2 + H2O = (S)-2-amino-6-oxohexanoyl-[protein] + H2O2 + NH4(+)</text>
        <dbReference type="Rhea" id="RHEA:24544"/>
        <dbReference type="Rhea" id="RHEA-COMP:9752"/>
        <dbReference type="Rhea" id="RHEA-COMP:12448"/>
        <dbReference type="ChEBI" id="CHEBI:15377"/>
        <dbReference type="ChEBI" id="CHEBI:15379"/>
        <dbReference type="ChEBI" id="CHEBI:16240"/>
        <dbReference type="ChEBI" id="CHEBI:28938"/>
        <dbReference type="ChEBI" id="CHEBI:29969"/>
        <dbReference type="ChEBI" id="CHEBI:131803"/>
        <dbReference type="EC" id="1.4.3.13"/>
    </reaction>
</comment>
<accession>A0ABQ8MIC3</accession>
<comment type="cofactor">
    <cofactor evidence="1">
        <name>Cu cation</name>
        <dbReference type="ChEBI" id="CHEBI:23378"/>
    </cofactor>
</comment>
<dbReference type="Pfam" id="PF01186">
    <property type="entry name" value="Lysyl_oxidase"/>
    <property type="match status" value="1"/>
</dbReference>
<dbReference type="EMBL" id="JACTAM010000008">
    <property type="protein sequence ID" value="KAI2661931.1"/>
    <property type="molecule type" value="Genomic_DNA"/>
</dbReference>
<keyword evidence="1" id="KW-0186">Copper</keyword>
<evidence type="ECO:0000256" key="3">
    <source>
        <dbReference type="SAM" id="SignalP"/>
    </source>
</evidence>
<dbReference type="PANTHER" id="PTHR45817">
    <property type="entry name" value="LYSYL OXIDASE-LIKE-RELATED"/>
    <property type="match status" value="1"/>
</dbReference>
<comment type="PTM">
    <text evidence="1">The lysine tyrosylquinone cross-link (LTQ) is generated by condensation of the epsilon-amino group of a lysine with a topaquinone produced by oxidation of tyrosine.</text>
</comment>
<comment type="function">
    <text evidence="1">Mediates the post-translational oxidative deamination of lysine residues on target proteins leading to the formation of deaminated lysine (allysine).</text>
</comment>
<keyword evidence="3" id="KW-0732">Signal</keyword>
<proteinExistence type="inferred from homology"/>